<dbReference type="InterPro" id="IPR011108">
    <property type="entry name" value="RMMBL"/>
</dbReference>
<dbReference type="eggNOG" id="COG0595">
    <property type="taxonomic scope" value="Bacteria"/>
</dbReference>
<dbReference type="KEGG" id="sus:Acid_0785"/>
<dbReference type="Pfam" id="PF00753">
    <property type="entry name" value="Lactamase_B"/>
    <property type="match status" value="1"/>
</dbReference>
<dbReference type="SMART" id="SM00849">
    <property type="entry name" value="Lactamase_B"/>
    <property type="match status" value="1"/>
</dbReference>
<dbReference type="SUPFAM" id="SSF56281">
    <property type="entry name" value="Metallo-hydrolase/oxidoreductase"/>
    <property type="match status" value="1"/>
</dbReference>
<evidence type="ECO:0000259" key="1">
    <source>
        <dbReference type="SMART" id="SM00849"/>
    </source>
</evidence>
<proteinExistence type="predicted"/>
<dbReference type="AlphaFoldDB" id="Q02AY2"/>
<dbReference type="Pfam" id="PF07521">
    <property type="entry name" value="RMMBL"/>
    <property type="match status" value="1"/>
</dbReference>
<reference evidence="2" key="1">
    <citation type="submission" date="2006-10" db="EMBL/GenBank/DDBJ databases">
        <title>Complete sequence of Solibacter usitatus Ellin6076.</title>
        <authorList>
            <consortium name="US DOE Joint Genome Institute"/>
            <person name="Copeland A."/>
            <person name="Lucas S."/>
            <person name="Lapidus A."/>
            <person name="Barry K."/>
            <person name="Detter J.C."/>
            <person name="Glavina del Rio T."/>
            <person name="Hammon N."/>
            <person name="Israni S."/>
            <person name="Dalin E."/>
            <person name="Tice H."/>
            <person name="Pitluck S."/>
            <person name="Thompson L.S."/>
            <person name="Brettin T."/>
            <person name="Bruce D."/>
            <person name="Han C."/>
            <person name="Tapia R."/>
            <person name="Gilna P."/>
            <person name="Schmutz J."/>
            <person name="Larimer F."/>
            <person name="Land M."/>
            <person name="Hauser L."/>
            <person name="Kyrpides N."/>
            <person name="Mikhailova N."/>
            <person name="Janssen P.H."/>
            <person name="Kuske C.R."/>
            <person name="Richardson P."/>
        </authorList>
    </citation>
    <scope>NUCLEOTIDE SEQUENCE</scope>
    <source>
        <strain evidence="2">Ellin6076</strain>
    </source>
</reference>
<dbReference type="HOGENOM" id="CLU_031965_0_0_0"/>
<gene>
    <name evidence="2" type="ordered locus">Acid_0785</name>
</gene>
<name>Q02AY2_SOLUE</name>
<protein>
    <submittedName>
        <fullName evidence="2">Beta-lactamase domain protein</fullName>
    </submittedName>
</protein>
<dbReference type="InParanoid" id="Q02AY2"/>
<dbReference type="EMBL" id="CP000473">
    <property type="protein sequence ID" value="ABJ81784.1"/>
    <property type="molecule type" value="Genomic_DNA"/>
</dbReference>
<dbReference type="InterPro" id="IPR001279">
    <property type="entry name" value="Metallo-B-lactamas"/>
</dbReference>
<dbReference type="STRING" id="234267.Acid_0785"/>
<sequence length="415" mass="46108">MNEVRLTVHRATHQIGGNCVEISTEDGHRIILDVGRPLDAPQSARGLLPKSLDIGSPIDGVLISHPHQDHYGVLEDVPADWPIYPGEPTARLIKLTSAVLGKQLLHTFQPWKSGVPFQVGPFAVTPLLTDHSAFDAHMLLIEVHGKRILYSGDFRTHGRKSVLPRRLMKSPPKNLDILLMEGTNLGSDKSCVTESDLENDFVELFRGTAGRVFVAWSAQNVDRTVTLYRACLKTGRTLIVDLYTAEVMEALAEFGKLPRPSWNNLKVVITKAFGKVYRETGRADFVDRVAPYGIAAARLAETPSRWVAMVRSSLIRDYVANDVQPNSDDAWCWSMWQGYLKNEEGARVQAWFEEGGSRAAQIHTSGHASPSQLRTFAQAMNAEQLIPIHGDAWDENTDSFPSIRRLADGEPMTLL</sequence>
<dbReference type="PANTHER" id="PTHR43694">
    <property type="entry name" value="RIBONUCLEASE J"/>
    <property type="match status" value="1"/>
</dbReference>
<dbReference type="Gene3D" id="3.60.15.10">
    <property type="entry name" value="Ribonuclease Z/Hydroxyacylglutathione hydrolase-like"/>
    <property type="match status" value="1"/>
</dbReference>
<dbReference type="PANTHER" id="PTHR43694:SF1">
    <property type="entry name" value="RIBONUCLEASE J"/>
    <property type="match status" value="1"/>
</dbReference>
<accession>Q02AY2</accession>
<feature type="domain" description="Metallo-beta-lactamase" evidence="1">
    <location>
        <begin position="16"/>
        <end position="208"/>
    </location>
</feature>
<dbReference type="OrthoDB" id="9803916at2"/>
<dbReference type="InterPro" id="IPR036866">
    <property type="entry name" value="RibonucZ/Hydroxyglut_hydro"/>
</dbReference>
<dbReference type="CDD" id="cd07732">
    <property type="entry name" value="metallo-hydrolase-like_MBL-fold"/>
    <property type="match status" value="1"/>
</dbReference>
<organism evidence="2">
    <name type="scientific">Solibacter usitatus (strain Ellin6076)</name>
    <dbReference type="NCBI Taxonomy" id="234267"/>
    <lineage>
        <taxon>Bacteria</taxon>
        <taxon>Pseudomonadati</taxon>
        <taxon>Acidobacteriota</taxon>
        <taxon>Terriglobia</taxon>
        <taxon>Bryobacterales</taxon>
        <taxon>Solibacteraceae</taxon>
        <taxon>Candidatus Solibacter</taxon>
    </lineage>
</organism>
<evidence type="ECO:0000313" key="2">
    <source>
        <dbReference type="EMBL" id="ABJ81784.1"/>
    </source>
</evidence>